<dbReference type="InterPro" id="IPR013762">
    <property type="entry name" value="Integrase-like_cat_sf"/>
</dbReference>
<accession>A0A0P9VAM7</accession>
<dbReference type="InterPro" id="IPR002104">
    <property type="entry name" value="Integrase_catalytic"/>
</dbReference>
<sequence length="353" mass="38627">MRLPIYAQDLLPNAAFKKLAKSLKNRWPVQPSIQQTLANEILSKGLGYLDYYELRSSSLNCPPETPTPSERDARAGIVAALASALQSANEISVTLSGLEAFVETLPLTALTAFKMAASSATSSLITKPLTLDPTSGQVCPVNLTCPAKTTPMYKAPMIRTEIPTPFGRPENSISQKEIEALRQVVKRTSSLRDQSIFLLLESGLRANEILSSQVPHVRNFEPSSYQFKILNSKSRPVVARADAIGKYIDSAGLAPGDYLFSSKEDPATPMSAHELLQIFRSWQKDAQLAPPQRSPRSLRNAAILKSVIKGSAPSSPEQIPTRMGHLYQYTTEHYTALSDTDPASARSEKTQKK</sequence>
<dbReference type="SUPFAM" id="SSF56349">
    <property type="entry name" value="DNA breaking-rejoining enzymes"/>
    <property type="match status" value="1"/>
</dbReference>
<comment type="caution">
    <text evidence="3">The sequence shown here is derived from an EMBL/GenBank/DDBJ whole genome shotgun (WGS) entry which is preliminary data.</text>
</comment>
<organism evidence="3 4">
    <name type="scientific">Pseudomonas amygdali pv. lachrymans</name>
    <name type="common">Pseudomonas syringae pv. lachrymans</name>
    <dbReference type="NCBI Taxonomy" id="53707"/>
    <lineage>
        <taxon>Bacteria</taxon>
        <taxon>Pseudomonadati</taxon>
        <taxon>Pseudomonadota</taxon>
        <taxon>Gammaproteobacteria</taxon>
        <taxon>Pseudomonadales</taxon>
        <taxon>Pseudomonadaceae</taxon>
        <taxon>Pseudomonas</taxon>
        <taxon>Pseudomonas amygdali</taxon>
    </lineage>
</organism>
<gene>
    <name evidence="3" type="ORF">ALO35_200215</name>
</gene>
<dbReference type="PATRIC" id="fig|53707.9.peg.3274"/>
<feature type="domain" description="Tyr recombinase" evidence="2">
    <location>
        <begin position="168"/>
        <end position="347"/>
    </location>
</feature>
<name>A0A0P9VAM7_PSEAV</name>
<proteinExistence type="predicted"/>
<evidence type="ECO:0000256" key="1">
    <source>
        <dbReference type="ARBA" id="ARBA00023172"/>
    </source>
</evidence>
<keyword evidence="1" id="KW-0233">DNA recombination</keyword>
<dbReference type="Pfam" id="PF00589">
    <property type="entry name" value="Phage_integrase"/>
    <property type="match status" value="1"/>
</dbReference>
<dbReference type="GO" id="GO:0003677">
    <property type="term" value="F:DNA binding"/>
    <property type="evidence" value="ECO:0007669"/>
    <property type="project" value="InterPro"/>
</dbReference>
<reference evidence="3 4" key="1">
    <citation type="submission" date="2015-09" db="EMBL/GenBank/DDBJ databases">
        <title>Genome announcement of multiple Pseudomonas syringae strains.</title>
        <authorList>
            <person name="Thakur S."/>
            <person name="Wang P.W."/>
            <person name="Gong Y."/>
            <person name="Weir B.S."/>
            <person name="Guttman D.S."/>
        </authorList>
    </citation>
    <scope>NUCLEOTIDE SEQUENCE [LARGE SCALE GENOMIC DNA]</scope>
    <source>
        <strain evidence="3 4">ICMP3507</strain>
    </source>
</reference>
<protein>
    <submittedName>
        <fullName evidence="3">DNA invertase</fullName>
    </submittedName>
</protein>
<dbReference type="EMBL" id="LJQP01000284">
    <property type="protein sequence ID" value="KPX66268.1"/>
    <property type="molecule type" value="Genomic_DNA"/>
</dbReference>
<dbReference type="Proteomes" id="UP000050265">
    <property type="component" value="Unassembled WGS sequence"/>
</dbReference>
<dbReference type="InterPro" id="IPR011010">
    <property type="entry name" value="DNA_brk_join_enz"/>
</dbReference>
<dbReference type="AlphaFoldDB" id="A0A0P9VAM7"/>
<evidence type="ECO:0000313" key="3">
    <source>
        <dbReference type="EMBL" id="KPX66268.1"/>
    </source>
</evidence>
<evidence type="ECO:0000313" key="4">
    <source>
        <dbReference type="Proteomes" id="UP000050265"/>
    </source>
</evidence>
<dbReference type="PROSITE" id="PS51898">
    <property type="entry name" value="TYR_RECOMBINASE"/>
    <property type="match status" value="1"/>
</dbReference>
<dbReference type="Gene3D" id="1.10.443.10">
    <property type="entry name" value="Intergrase catalytic core"/>
    <property type="match status" value="1"/>
</dbReference>
<evidence type="ECO:0000259" key="2">
    <source>
        <dbReference type="PROSITE" id="PS51898"/>
    </source>
</evidence>
<dbReference type="GO" id="GO:0006310">
    <property type="term" value="P:DNA recombination"/>
    <property type="evidence" value="ECO:0007669"/>
    <property type="project" value="UniProtKB-KW"/>
</dbReference>
<dbReference type="GO" id="GO:0015074">
    <property type="term" value="P:DNA integration"/>
    <property type="evidence" value="ECO:0007669"/>
    <property type="project" value="InterPro"/>
</dbReference>